<dbReference type="InterPro" id="IPR025966">
    <property type="entry name" value="OppC_N"/>
</dbReference>
<dbReference type="InterPro" id="IPR050366">
    <property type="entry name" value="BP-dependent_transpt_permease"/>
</dbReference>
<reference evidence="9 10" key="1">
    <citation type="journal article" date="2019" name="Int. J. Syst. Evol. Microbiol.">
        <title>The Global Catalogue of Microorganisms (GCM) 10K type strain sequencing project: providing services to taxonomists for standard genome sequencing and annotation.</title>
        <authorList>
            <consortium name="The Broad Institute Genomics Platform"/>
            <consortium name="The Broad Institute Genome Sequencing Center for Infectious Disease"/>
            <person name="Wu L."/>
            <person name="Ma J."/>
        </authorList>
    </citation>
    <scope>NUCLEOTIDE SEQUENCE [LARGE SCALE GENOMIC DNA]</scope>
    <source>
        <strain evidence="9 10">JCM 15749</strain>
    </source>
</reference>
<keyword evidence="6 7" id="KW-0472">Membrane</keyword>
<keyword evidence="3" id="KW-1003">Cell membrane</keyword>
<sequence>MPETPLPGQERFVAPLDETPLQETGGAIDDSQPPENQWKEAWKLLRRNWIFWVSAAILSVVALMVVWPSLFTDLDPNRADLSRSLEGPSGGHIAGFNRQGYDVFARTVYGARASVLVGFLCTVVVVVIGVITGALAGFYGGFVDTIFSRLADVFFAIPLLLGAIVGLSVVNNLFPNRGFWAAIIAVVIALGAFAWPQITRITRGAVLEVKNLEFIDAAKAIGVTRRRNLMRHVVPNSLAPVIVTSTVSLGIFIVAEATLSFLGIGLPFGIVSWGNDIAAAQVQVRSGNRMGVMYWPAGALALTALGFILLGDAVSDALDPKRRSR</sequence>
<evidence type="ECO:0000313" key="10">
    <source>
        <dbReference type="Proteomes" id="UP001501480"/>
    </source>
</evidence>
<feature type="transmembrane region" description="Helical" evidence="7">
    <location>
        <begin position="115"/>
        <end position="138"/>
    </location>
</feature>
<evidence type="ECO:0000256" key="1">
    <source>
        <dbReference type="ARBA" id="ARBA00004651"/>
    </source>
</evidence>
<dbReference type="Pfam" id="PF12911">
    <property type="entry name" value="OppC_N"/>
    <property type="match status" value="1"/>
</dbReference>
<keyword evidence="2 7" id="KW-0813">Transport</keyword>
<comment type="similarity">
    <text evidence="7">Belongs to the binding-protein-dependent transport system permease family.</text>
</comment>
<dbReference type="SUPFAM" id="SSF161098">
    <property type="entry name" value="MetI-like"/>
    <property type="match status" value="1"/>
</dbReference>
<name>A0ABN2W3K1_9ACTN</name>
<feature type="transmembrane region" description="Helical" evidence="7">
    <location>
        <begin position="177"/>
        <end position="195"/>
    </location>
</feature>
<evidence type="ECO:0000313" key="9">
    <source>
        <dbReference type="EMBL" id="GAA2082132.1"/>
    </source>
</evidence>
<dbReference type="CDD" id="cd06261">
    <property type="entry name" value="TM_PBP2"/>
    <property type="match status" value="1"/>
</dbReference>
<evidence type="ECO:0000256" key="6">
    <source>
        <dbReference type="ARBA" id="ARBA00023136"/>
    </source>
</evidence>
<keyword evidence="10" id="KW-1185">Reference proteome</keyword>
<evidence type="ECO:0000259" key="8">
    <source>
        <dbReference type="PROSITE" id="PS50928"/>
    </source>
</evidence>
<keyword evidence="5 7" id="KW-1133">Transmembrane helix</keyword>
<dbReference type="PANTHER" id="PTHR43386:SF6">
    <property type="entry name" value="ABC TRANSPORTER PERMEASE PROTEIN"/>
    <property type="match status" value="1"/>
</dbReference>
<organism evidence="9 10">
    <name type="scientific">Aeromicrobium halocynthiae</name>
    <dbReference type="NCBI Taxonomy" id="560557"/>
    <lineage>
        <taxon>Bacteria</taxon>
        <taxon>Bacillati</taxon>
        <taxon>Actinomycetota</taxon>
        <taxon>Actinomycetes</taxon>
        <taxon>Propionibacteriales</taxon>
        <taxon>Nocardioidaceae</taxon>
        <taxon>Aeromicrobium</taxon>
    </lineage>
</organism>
<dbReference type="Gene3D" id="1.10.3720.10">
    <property type="entry name" value="MetI-like"/>
    <property type="match status" value="1"/>
</dbReference>
<comment type="caution">
    <text evidence="9">The sequence shown here is derived from an EMBL/GenBank/DDBJ whole genome shotgun (WGS) entry which is preliminary data.</text>
</comment>
<dbReference type="PANTHER" id="PTHR43386">
    <property type="entry name" value="OLIGOPEPTIDE TRANSPORT SYSTEM PERMEASE PROTEIN APPC"/>
    <property type="match status" value="1"/>
</dbReference>
<dbReference type="Pfam" id="PF00528">
    <property type="entry name" value="BPD_transp_1"/>
    <property type="match status" value="1"/>
</dbReference>
<evidence type="ECO:0000256" key="3">
    <source>
        <dbReference type="ARBA" id="ARBA00022475"/>
    </source>
</evidence>
<protein>
    <submittedName>
        <fullName evidence="9">ABC transporter permease</fullName>
    </submittedName>
</protein>
<dbReference type="EMBL" id="BAAAPY010000009">
    <property type="protein sequence ID" value="GAA2082132.1"/>
    <property type="molecule type" value="Genomic_DNA"/>
</dbReference>
<accession>A0ABN2W3K1</accession>
<feature type="transmembrane region" description="Helical" evidence="7">
    <location>
        <begin position="49"/>
        <end position="70"/>
    </location>
</feature>
<evidence type="ECO:0000256" key="2">
    <source>
        <dbReference type="ARBA" id="ARBA00022448"/>
    </source>
</evidence>
<comment type="subcellular location">
    <subcellularLocation>
        <location evidence="1 7">Cell membrane</location>
        <topology evidence="1 7">Multi-pass membrane protein</topology>
    </subcellularLocation>
</comment>
<proteinExistence type="inferred from homology"/>
<feature type="transmembrane region" description="Helical" evidence="7">
    <location>
        <begin position="150"/>
        <end position="171"/>
    </location>
</feature>
<evidence type="ECO:0000256" key="5">
    <source>
        <dbReference type="ARBA" id="ARBA00022989"/>
    </source>
</evidence>
<evidence type="ECO:0000256" key="4">
    <source>
        <dbReference type="ARBA" id="ARBA00022692"/>
    </source>
</evidence>
<gene>
    <name evidence="9" type="ORF">GCM10009821_23600</name>
</gene>
<dbReference type="Proteomes" id="UP001501480">
    <property type="component" value="Unassembled WGS sequence"/>
</dbReference>
<dbReference type="PROSITE" id="PS50928">
    <property type="entry name" value="ABC_TM1"/>
    <property type="match status" value="1"/>
</dbReference>
<dbReference type="RefSeq" id="WP_344328791.1">
    <property type="nucleotide sequence ID" value="NZ_BAAAPY010000009.1"/>
</dbReference>
<evidence type="ECO:0000256" key="7">
    <source>
        <dbReference type="RuleBase" id="RU363032"/>
    </source>
</evidence>
<dbReference type="InterPro" id="IPR000515">
    <property type="entry name" value="MetI-like"/>
</dbReference>
<dbReference type="InterPro" id="IPR035906">
    <property type="entry name" value="MetI-like_sf"/>
</dbReference>
<keyword evidence="4 7" id="KW-0812">Transmembrane</keyword>
<feature type="domain" description="ABC transmembrane type-1" evidence="8">
    <location>
        <begin position="111"/>
        <end position="311"/>
    </location>
</feature>
<feature type="transmembrane region" description="Helical" evidence="7">
    <location>
        <begin position="292"/>
        <end position="311"/>
    </location>
</feature>